<reference evidence="1" key="2">
    <citation type="submission" date="2021-04" db="EMBL/GenBank/DDBJ databases">
        <authorList>
            <person name="Gilroy R."/>
        </authorList>
    </citation>
    <scope>NUCLEOTIDE SEQUENCE</scope>
    <source>
        <strain evidence="1">Gambia16-930</strain>
    </source>
</reference>
<dbReference type="Proteomes" id="UP000824267">
    <property type="component" value="Unassembled WGS sequence"/>
</dbReference>
<keyword evidence="1" id="KW-0808">Transferase</keyword>
<sequence>MEKLIETFRIENGKPLCLAEHQRRVEESTRRLTGRQTGINLKDIHIPPQYEKGIVKCSVTYDERLCGVVFRHYRPAIIRKLKAVFADRADYSLKYADRTLFSKLLEQKGDCDDIIIIRQGLVTDTSYSNIVFSDGSDYFTPDSFLLNGCRRRRLLAQKRIRQRRITVDDIGKYEYALMINAMLDMEDNPCKIEVVI</sequence>
<dbReference type="SUPFAM" id="SSF56752">
    <property type="entry name" value="D-aminoacid aminotransferase-like PLP-dependent enzymes"/>
    <property type="match status" value="1"/>
</dbReference>
<dbReference type="InterPro" id="IPR043132">
    <property type="entry name" value="BCAT-like_C"/>
</dbReference>
<keyword evidence="1" id="KW-0032">Aminotransferase</keyword>
<dbReference type="InterPro" id="IPR001544">
    <property type="entry name" value="Aminotrans_IV"/>
</dbReference>
<protein>
    <submittedName>
        <fullName evidence="1">Aminotransferase class IV</fullName>
    </submittedName>
</protein>
<name>A0A9D1RHE7_9BACT</name>
<dbReference type="AlphaFoldDB" id="A0A9D1RHE7"/>
<reference evidence="1" key="1">
    <citation type="journal article" date="2021" name="PeerJ">
        <title>Extensive microbial diversity within the chicken gut microbiome revealed by metagenomics and culture.</title>
        <authorList>
            <person name="Gilroy R."/>
            <person name="Ravi A."/>
            <person name="Getino M."/>
            <person name="Pursley I."/>
            <person name="Horton D.L."/>
            <person name="Alikhan N.F."/>
            <person name="Baker D."/>
            <person name="Gharbi K."/>
            <person name="Hall N."/>
            <person name="Watson M."/>
            <person name="Adriaenssens E.M."/>
            <person name="Foster-Nyarko E."/>
            <person name="Jarju S."/>
            <person name="Secka A."/>
            <person name="Antonio M."/>
            <person name="Oren A."/>
            <person name="Chaudhuri R.R."/>
            <person name="La Ragione R."/>
            <person name="Hildebrand F."/>
            <person name="Pallen M.J."/>
        </authorList>
    </citation>
    <scope>NUCLEOTIDE SEQUENCE</scope>
    <source>
        <strain evidence="1">Gambia16-930</strain>
    </source>
</reference>
<comment type="caution">
    <text evidence="1">The sequence shown here is derived from an EMBL/GenBank/DDBJ whole genome shotgun (WGS) entry which is preliminary data.</text>
</comment>
<dbReference type="GO" id="GO:0008483">
    <property type="term" value="F:transaminase activity"/>
    <property type="evidence" value="ECO:0007669"/>
    <property type="project" value="UniProtKB-KW"/>
</dbReference>
<dbReference type="InterPro" id="IPR043131">
    <property type="entry name" value="BCAT-like_N"/>
</dbReference>
<proteinExistence type="predicted"/>
<organism evidence="1 2">
    <name type="scientific">Candidatus Onthomorpha intestinigallinarum</name>
    <dbReference type="NCBI Taxonomy" id="2840880"/>
    <lineage>
        <taxon>Bacteria</taxon>
        <taxon>Pseudomonadati</taxon>
        <taxon>Bacteroidota</taxon>
        <taxon>Bacteroidia</taxon>
        <taxon>Bacteroidales</taxon>
        <taxon>Candidatus Onthomorpha</taxon>
    </lineage>
</organism>
<accession>A0A9D1RHE7</accession>
<dbReference type="InterPro" id="IPR036038">
    <property type="entry name" value="Aminotransferase-like"/>
</dbReference>
<gene>
    <name evidence="1" type="ORF">IAC47_06650</name>
</gene>
<dbReference type="Pfam" id="PF01063">
    <property type="entry name" value="Aminotran_4"/>
    <property type="match status" value="1"/>
</dbReference>
<dbReference type="EMBL" id="DXGG01000209">
    <property type="protein sequence ID" value="HIW87934.1"/>
    <property type="molecule type" value="Genomic_DNA"/>
</dbReference>
<evidence type="ECO:0000313" key="1">
    <source>
        <dbReference type="EMBL" id="HIW87934.1"/>
    </source>
</evidence>
<dbReference type="Gene3D" id="3.30.470.10">
    <property type="match status" value="1"/>
</dbReference>
<dbReference type="Gene3D" id="3.20.10.10">
    <property type="entry name" value="D-amino Acid Aminotransferase, subunit A, domain 2"/>
    <property type="match status" value="1"/>
</dbReference>
<evidence type="ECO:0000313" key="2">
    <source>
        <dbReference type="Proteomes" id="UP000824267"/>
    </source>
</evidence>